<dbReference type="InterPro" id="IPR014985">
    <property type="entry name" value="WbqC"/>
</dbReference>
<comment type="caution">
    <text evidence="1">The sequence shown here is derived from an EMBL/GenBank/DDBJ whole genome shotgun (WGS) entry which is preliminary data.</text>
</comment>
<protein>
    <recommendedName>
        <fullName evidence="3">WbqC-like protein</fullName>
    </recommendedName>
</protein>
<gene>
    <name evidence="1" type="ORF">J2W49_004528</name>
</gene>
<dbReference type="Pfam" id="PF08889">
    <property type="entry name" value="WbqC"/>
    <property type="match status" value="1"/>
</dbReference>
<accession>A0ABU1WTC8</accession>
<keyword evidence="2" id="KW-1185">Reference proteome</keyword>
<evidence type="ECO:0000313" key="1">
    <source>
        <dbReference type="EMBL" id="MDR7152550.1"/>
    </source>
</evidence>
<dbReference type="Proteomes" id="UP001265700">
    <property type="component" value="Unassembled WGS sequence"/>
</dbReference>
<dbReference type="EMBL" id="JAVDWU010000012">
    <property type="protein sequence ID" value="MDR7152550.1"/>
    <property type="molecule type" value="Genomic_DNA"/>
</dbReference>
<dbReference type="RefSeq" id="WP_310321415.1">
    <property type="nucleotide sequence ID" value="NZ_JAVDWU010000012.1"/>
</dbReference>
<sequence length="231" mass="27200">MKKVAILQSNYIPWKGYFDLIASVDEFILYDDMQYTRRDWRNRNQIKTPQGLQWLTVPVQVKGKYHQKIRETEIDGTDWAQAHWKALAQNYRRAPHFQAIADWLEPLYIKQKQHNLSQLNRGLIEAVCHYLGIKTTLRNSWDYTLEEGKTERLASLCQQAGGQEYVSGPAARDYIVEKVFQDMGIRLTWFEYSGYPEYPQLWGPFAHNVSILDLLFNCGPEAPRHMKYVRP</sequence>
<name>A0ABU1WTC8_9BURK</name>
<organism evidence="1 2">
    <name type="scientific">Hydrogenophaga palleronii</name>
    <dbReference type="NCBI Taxonomy" id="65655"/>
    <lineage>
        <taxon>Bacteria</taxon>
        <taxon>Pseudomonadati</taxon>
        <taxon>Pseudomonadota</taxon>
        <taxon>Betaproteobacteria</taxon>
        <taxon>Burkholderiales</taxon>
        <taxon>Comamonadaceae</taxon>
        <taxon>Hydrogenophaga</taxon>
    </lineage>
</organism>
<reference evidence="1 2" key="1">
    <citation type="submission" date="2023-07" db="EMBL/GenBank/DDBJ databases">
        <title>Sorghum-associated microbial communities from plants grown in Nebraska, USA.</title>
        <authorList>
            <person name="Schachtman D."/>
        </authorList>
    </citation>
    <scope>NUCLEOTIDE SEQUENCE [LARGE SCALE GENOMIC DNA]</scope>
    <source>
        <strain evidence="1 2">4249</strain>
    </source>
</reference>
<proteinExistence type="predicted"/>
<evidence type="ECO:0008006" key="3">
    <source>
        <dbReference type="Google" id="ProtNLM"/>
    </source>
</evidence>
<evidence type="ECO:0000313" key="2">
    <source>
        <dbReference type="Proteomes" id="UP001265700"/>
    </source>
</evidence>